<accession>A0A9Q1L0E4</accession>
<dbReference type="Proteomes" id="UP001153076">
    <property type="component" value="Unassembled WGS sequence"/>
</dbReference>
<dbReference type="EMBL" id="JAKOGI010000002">
    <property type="protein sequence ID" value="KAJ8452873.1"/>
    <property type="molecule type" value="Genomic_DNA"/>
</dbReference>
<sequence>MGKERFSGLSIIIVLKKEEFEKALKATVLGFGGNVISLIVLAITGVLRRDGPGSLKISLPERFLVLVPALGACVSLIDVALISWELFNGRRVAYLDLIYRSSQLSVWALWMVKECLVFLLDVAFGITINILRVRRPPSNRIDKIAKDGITGRESNGGSATGA</sequence>
<reference evidence="2" key="1">
    <citation type="submission" date="2022-04" db="EMBL/GenBank/DDBJ databases">
        <title>Carnegiea gigantea Genome sequencing and assembly v2.</title>
        <authorList>
            <person name="Copetti D."/>
            <person name="Sanderson M.J."/>
            <person name="Burquez A."/>
            <person name="Wojciechowski M.F."/>
        </authorList>
    </citation>
    <scope>NUCLEOTIDE SEQUENCE</scope>
    <source>
        <strain evidence="2">SGP5-SGP5p</strain>
        <tissue evidence="2">Aerial part</tissue>
    </source>
</reference>
<gene>
    <name evidence="2" type="ORF">Cgig2_014636</name>
</gene>
<name>A0A9Q1L0E4_9CARY</name>
<dbReference type="OrthoDB" id="1742613at2759"/>
<organism evidence="2 3">
    <name type="scientific">Carnegiea gigantea</name>
    <dbReference type="NCBI Taxonomy" id="171969"/>
    <lineage>
        <taxon>Eukaryota</taxon>
        <taxon>Viridiplantae</taxon>
        <taxon>Streptophyta</taxon>
        <taxon>Embryophyta</taxon>
        <taxon>Tracheophyta</taxon>
        <taxon>Spermatophyta</taxon>
        <taxon>Magnoliopsida</taxon>
        <taxon>eudicotyledons</taxon>
        <taxon>Gunneridae</taxon>
        <taxon>Pentapetalae</taxon>
        <taxon>Caryophyllales</taxon>
        <taxon>Cactineae</taxon>
        <taxon>Cactaceae</taxon>
        <taxon>Cactoideae</taxon>
        <taxon>Echinocereeae</taxon>
        <taxon>Carnegiea</taxon>
    </lineage>
</organism>
<keyword evidence="1" id="KW-0472">Membrane</keyword>
<evidence type="ECO:0000256" key="1">
    <source>
        <dbReference type="SAM" id="Phobius"/>
    </source>
</evidence>
<feature type="transmembrane region" description="Helical" evidence="1">
    <location>
        <begin position="63"/>
        <end position="87"/>
    </location>
</feature>
<dbReference type="AlphaFoldDB" id="A0A9Q1L0E4"/>
<feature type="transmembrane region" description="Helical" evidence="1">
    <location>
        <begin position="107"/>
        <end position="131"/>
    </location>
</feature>
<keyword evidence="1" id="KW-1133">Transmembrane helix</keyword>
<evidence type="ECO:0000313" key="2">
    <source>
        <dbReference type="EMBL" id="KAJ8452873.1"/>
    </source>
</evidence>
<feature type="transmembrane region" description="Helical" evidence="1">
    <location>
        <begin position="26"/>
        <end position="47"/>
    </location>
</feature>
<proteinExistence type="predicted"/>
<comment type="caution">
    <text evidence="2">The sequence shown here is derived from an EMBL/GenBank/DDBJ whole genome shotgun (WGS) entry which is preliminary data.</text>
</comment>
<protein>
    <submittedName>
        <fullName evidence="2">Uncharacterized protein</fullName>
    </submittedName>
</protein>
<keyword evidence="1" id="KW-0812">Transmembrane</keyword>
<keyword evidence="3" id="KW-1185">Reference proteome</keyword>
<evidence type="ECO:0000313" key="3">
    <source>
        <dbReference type="Proteomes" id="UP001153076"/>
    </source>
</evidence>